<organism evidence="2 3">
    <name type="scientific">Deinandra increscens subsp. villosa</name>
    <dbReference type="NCBI Taxonomy" id="3103831"/>
    <lineage>
        <taxon>Eukaryota</taxon>
        <taxon>Viridiplantae</taxon>
        <taxon>Streptophyta</taxon>
        <taxon>Embryophyta</taxon>
        <taxon>Tracheophyta</taxon>
        <taxon>Spermatophyta</taxon>
        <taxon>Magnoliopsida</taxon>
        <taxon>eudicotyledons</taxon>
        <taxon>Gunneridae</taxon>
        <taxon>Pentapetalae</taxon>
        <taxon>asterids</taxon>
        <taxon>campanulids</taxon>
        <taxon>Asterales</taxon>
        <taxon>Asteraceae</taxon>
        <taxon>Asteroideae</taxon>
        <taxon>Heliantheae alliance</taxon>
        <taxon>Madieae</taxon>
        <taxon>Madiinae</taxon>
        <taxon>Deinandra</taxon>
    </lineage>
</organism>
<dbReference type="AlphaFoldDB" id="A0AAP0H5M0"/>
<dbReference type="Proteomes" id="UP001408789">
    <property type="component" value="Unassembled WGS sequence"/>
</dbReference>
<sequence length="213" mass="23577">MGFGVEQSSGLPQQLSKPICVVSPQFVSPNPIHMLSGKKLLALSDGHFGVTDVNGNLMFKLKGKLLSVHGKRLLVDAAGNRILTLQKKLTSGRKRWQCFRGDSTDPRDFVFSAKQVNRANFKTSLDVFLATNRNQDVADFTVKGNWFQKRCAVYAGETTVVVAEINKKQNAQYIPFGVDGYTITAYPNVDYVFVVAVMAILNEINDEKDENGN</sequence>
<accession>A0AAP0H5M0</accession>
<dbReference type="PANTHER" id="PTHR31087">
    <property type="match status" value="1"/>
</dbReference>
<dbReference type="InterPro" id="IPR007612">
    <property type="entry name" value="LOR"/>
</dbReference>
<proteinExistence type="inferred from homology"/>
<evidence type="ECO:0000256" key="1">
    <source>
        <dbReference type="ARBA" id="ARBA00005437"/>
    </source>
</evidence>
<dbReference type="Gene3D" id="2.40.160.200">
    <property type="entry name" value="LURP1-related"/>
    <property type="match status" value="1"/>
</dbReference>
<name>A0AAP0H5M0_9ASTR</name>
<reference evidence="2 3" key="1">
    <citation type="submission" date="2024-04" db="EMBL/GenBank/DDBJ databases">
        <title>The reference genome of an endangered Asteraceae, Deinandra increscens subsp. villosa, native to the Central Coast of California.</title>
        <authorList>
            <person name="Guilliams M."/>
            <person name="Hasenstab-Lehman K."/>
            <person name="Meyer R."/>
            <person name="Mcevoy S."/>
        </authorList>
    </citation>
    <scope>NUCLEOTIDE SEQUENCE [LARGE SCALE GENOMIC DNA]</scope>
    <source>
        <tissue evidence="2">Leaf</tissue>
    </source>
</reference>
<dbReference type="InterPro" id="IPR038595">
    <property type="entry name" value="LOR_sf"/>
</dbReference>
<dbReference type="SUPFAM" id="SSF54518">
    <property type="entry name" value="Tubby C-terminal domain-like"/>
    <property type="match status" value="1"/>
</dbReference>
<dbReference type="EMBL" id="JBCNJP010000009">
    <property type="protein sequence ID" value="KAK9072991.1"/>
    <property type="molecule type" value="Genomic_DNA"/>
</dbReference>
<dbReference type="PANTHER" id="PTHR31087:SF58">
    <property type="entry name" value="OS07G0230700 PROTEIN"/>
    <property type="match status" value="1"/>
</dbReference>
<dbReference type="Pfam" id="PF04525">
    <property type="entry name" value="LOR"/>
    <property type="match status" value="1"/>
</dbReference>
<gene>
    <name evidence="2" type="ORF">SSX86_007313</name>
</gene>
<keyword evidence="3" id="KW-1185">Reference proteome</keyword>
<comment type="caution">
    <text evidence="2">The sequence shown here is derived from an EMBL/GenBank/DDBJ whole genome shotgun (WGS) entry which is preliminary data.</text>
</comment>
<evidence type="ECO:0000313" key="3">
    <source>
        <dbReference type="Proteomes" id="UP001408789"/>
    </source>
</evidence>
<comment type="similarity">
    <text evidence="1">Belongs to the LOR family.</text>
</comment>
<protein>
    <submittedName>
        <fullName evidence="2">Uncharacterized protein</fullName>
    </submittedName>
</protein>
<dbReference type="InterPro" id="IPR025659">
    <property type="entry name" value="Tubby-like_C"/>
</dbReference>
<evidence type="ECO:0000313" key="2">
    <source>
        <dbReference type="EMBL" id="KAK9072991.1"/>
    </source>
</evidence>